<evidence type="ECO:0000256" key="2">
    <source>
        <dbReference type="ARBA" id="ARBA00022448"/>
    </source>
</evidence>
<evidence type="ECO:0000256" key="5">
    <source>
        <dbReference type="ARBA" id="ARBA00023136"/>
    </source>
</evidence>
<comment type="subcellular location">
    <subcellularLocation>
        <location evidence="1">Membrane</location>
        <topology evidence="1">Multi-pass membrane protein</topology>
    </subcellularLocation>
</comment>
<dbReference type="EMBL" id="JAWDGP010006989">
    <property type="protein sequence ID" value="KAK3731718.1"/>
    <property type="molecule type" value="Genomic_DNA"/>
</dbReference>
<dbReference type="Pfam" id="PF07690">
    <property type="entry name" value="MFS_1"/>
    <property type="match status" value="1"/>
</dbReference>
<protein>
    <recommendedName>
        <fullName evidence="9">Major facilitator superfamily (MFS) profile domain-containing protein</fullName>
    </recommendedName>
</protein>
<dbReference type="GO" id="GO:0016020">
    <property type="term" value="C:membrane"/>
    <property type="evidence" value="ECO:0007669"/>
    <property type="project" value="UniProtKB-SubCell"/>
</dbReference>
<gene>
    <name evidence="7" type="ORF">RRG08_035388</name>
</gene>
<feature type="transmembrane region" description="Helical" evidence="6">
    <location>
        <begin position="335"/>
        <end position="356"/>
    </location>
</feature>
<feature type="transmembrane region" description="Helical" evidence="6">
    <location>
        <begin position="376"/>
        <end position="397"/>
    </location>
</feature>
<sequence length="435" mass="47961">MEDLARSSIVIRHSTYIDSVRCFFIFYILVGLPNGFQVRYLPLYFRTHGMSLAQVSMYRLLVLPWLLKGLWTTFIDRNTDVRVWLKTSLSLLVALCLIGAQFPPTHTIAVVTILFLFNLITSVQDTAVDTLILDAFTPSQLLMGNVAQNVGDRVGSIISGGIFAWFIDVLSWKGVLYIMAAMYAFGLFTSHLLLPDWHQSGPPAAHQLRPGLPTDSTHGSLAYARLSLMESTSKIFNDVSWWMFVFVLFYKIGEVGVLNLFPLFLVDKGIDASDVGFWLGIVGQTVSVVGSTATAFYSFSSLLGPLTVLMVIRAACVVISWMAVVLWHADPSTCYVGGVISLLIVAFTGGAISTCAQTLLMQLSQKAPRLERPKHYALYSFGDLIAKLLFSASVGAIAQLTSYQFAFGFFSLAAALIVPYMMLAPEDVSILMNYE</sequence>
<feature type="transmembrane region" description="Helical" evidence="6">
    <location>
        <begin position="83"/>
        <end position="102"/>
    </location>
</feature>
<organism evidence="7 8">
    <name type="scientific">Elysia crispata</name>
    <name type="common">lettuce slug</name>
    <dbReference type="NCBI Taxonomy" id="231223"/>
    <lineage>
        <taxon>Eukaryota</taxon>
        <taxon>Metazoa</taxon>
        <taxon>Spiralia</taxon>
        <taxon>Lophotrochozoa</taxon>
        <taxon>Mollusca</taxon>
        <taxon>Gastropoda</taxon>
        <taxon>Heterobranchia</taxon>
        <taxon>Euthyneura</taxon>
        <taxon>Panpulmonata</taxon>
        <taxon>Sacoglossa</taxon>
        <taxon>Placobranchoidea</taxon>
        <taxon>Plakobranchidae</taxon>
        <taxon>Elysia</taxon>
    </lineage>
</organism>
<evidence type="ECO:0000256" key="3">
    <source>
        <dbReference type="ARBA" id="ARBA00022692"/>
    </source>
</evidence>
<evidence type="ECO:0000256" key="4">
    <source>
        <dbReference type="ARBA" id="ARBA00022989"/>
    </source>
</evidence>
<evidence type="ECO:0000313" key="7">
    <source>
        <dbReference type="EMBL" id="KAK3731718.1"/>
    </source>
</evidence>
<keyword evidence="3 6" id="KW-0812">Transmembrane</keyword>
<keyword evidence="5 6" id="KW-0472">Membrane</keyword>
<name>A0AAE0Y3W1_9GAST</name>
<feature type="transmembrane region" description="Helical" evidence="6">
    <location>
        <begin position="176"/>
        <end position="194"/>
    </location>
</feature>
<dbReference type="AlphaFoldDB" id="A0AAE0Y3W1"/>
<evidence type="ECO:0008006" key="9">
    <source>
        <dbReference type="Google" id="ProtNLM"/>
    </source>
</evidence>
<evidence type="ECO:0000256" key="1">
    <source>
        <dbReference type="ARBA" id="ARBA00004141"/>
    </source>
</evidence>
<dbReference type="Proteomes" id="UP001283361">
    <property type="component" value="Unassembled WGS sequence"/>
</dbReference>
<dbReference type="GO" id="GO:0022857">
    <property type="term" value="F:transmembrane transporter activity"/>
    <property type="evidence" value="ECO:0007669"/>
    <property type="project" value="InterPro"/>
</dbReference>
<dbReference type="SUPFAM" id="SSF103473">
    <property type="entry name" value="MFS general substrate transporter"/>
    <property type="match status" value="1"/>
</dbReference>
<reference evidence="7" key="1">
    <citation type="journal article" date="2023" name="G3 (Bethesda)">
        <title>A reference genome for the long-term kleptoplast-retaining sea slug Elysia crispata morphotype clarki.</title>
        <authorList>
            <person name="Eastman K.E."/>
            <person name="Pendleton A.L."/>
            <person name="Shaikh M.A."/>
            <person name="Suttiyut T."/>
            <person name="Ogas R."/>
            <person name="Tomko P."/>
            <person name="Gavelis G."/>
            <person name="Widhalm J.R."/>
            <person name="Wisecaver J.H."/>
        </authorList>
    </citation>
    <scope>NUCLEOTIDE SEQUENCE</scope>
    <source>
        <strain evidence="7">ECLA1</strain>
    </source>
</reference>
<comment type="caution">
    <text evidence="7">The sequence shown here is derived from an EMBL/GenBank/DDBJ whole genome shotgun (WGS) entry which is preliminary data.</text>
</comment>
<evidence type="ECO:0000256" key="6">
    <source>
        <dbReference type="SAM" id="Phobius"/>
    </source>
</evidence>
<dbReference type="PANTHER" id="PTHR12778">
    <property type="entry name" value="SOLUTE CARRIER FAMILY 33 ACETYL-COA TRANSPORTER -RELATED"/>
    <property type="match status" value="1"/>
</dbReference>
<evidence type="ECO:0000313" key="8">
    <source>
        <dbReference type="Proteomes" id="UP001283361"/>
    </source>
</evidence>
<accession>A0AAE0Y3W1</accession>
<dbReference type="InterPro" id="IPR036259">
    <property type="entry name" value="MFS_trans_sf"/>
</dbReference>
<feature type="transmembrane region" description="Helical" evidence="6">
    <location>
        <begin position="52"/>
        <end position="71"/>
    </location>
</feature>
<dbReference type="PANTHER" id="PTHR12778:SF10">
    <property type="entry name" value="MAJOR FACILITATOR SUPERFAMILY DOMAIN-CONTAINING PROTEIN 3"/>
    <property type="match status" value="1"/>
</dbReference>
<feature type="transmembrane region" description="Helical" evidence="6">
    <location>
        <begin position="277"/>
        <end position="299"/>
    </location>
</feature>
<feature type="transmembrane region" description="Helical" evidence="6">
    <location>
        <begin position="239"/>
        <end position="265"/>
    </location>
</feature>
<proteinExistence type="predicted"/>
<feature type="transmembrane region" description="Helical" evidence="6">
    <location>
        <begin position="154"/>
        <end position="170"/>
    </location>
</feature>
<keyword evidence="4 6" id="KW-1133">Transmembrane helix</keyword>
<feature type="transmembrane region" description="Helical" evidence="6">
    <location>
        <begin position="20"/>
        <end position="40"/>
    </location>
</feature>
<feature type="transmembrane region" description="Helical" evidence="6">
    <location>
        <begin position="403"/>
        <end position="423"/>
    </location>
</feature>
<dbReference type="InterPro" id="IPR011701">
    <property type="entry name" value="MFS"/>
</dbReference>
<keyword evidence="8" id="KW-1185">Reference proteome</keyword>
<keyword evidence="2" id="KW-0813">Transport</keyword>
<dbReference type="InterPro" id="IPR004752">
    <property type="entry name" value="AmpG_permease/AT-1"/>
</dbReference>
<dbReference type="Gene3D" id="1.20.1250.20">
    <property type="entry name" value="MFS general substrate transporter like domains"/>
    <property type="match status" value="2"/>
</dbReference>
<feature type="transmembrane region" description="Helical" evidence="6">
    <location>
        <begin position="306"/>
        <end position="329"/>
    </location>
</feature>